<evidence type="ECO:0000256" key="3">
    <source>
        <dbReference type="ARBA" id="ARBA00023027"/>
    </source>
</evidence>
<protein>
    <recommendedName>
        <fullName evidence="5">NAD-dependent epimerase/dehydratase domain-containing protein</fullName>
    </recommendedName>
</protein>
<evidence type="ECO:0000313" key="6">
    <source>
        <dbReference type="EMBL" id="OGM98173.1"/>
    </source>
</evidence>
<dbReference type="InterPro" id="IPR001509">
    <property type="entry name" value="Epimerase_deHydtase"/>
</dbReference>
<name>A0A1F8EBJ9_9BACT</name>
<comment type="cofactor">
    <cofactor evidence="1">
        <name>NAD(+)</name>
        <dbReference type="ChEBI" id="CHEBI:57540"/>
    </cofactor>
</comment>
<dbReference type="Gene3D" id="3.40.50.720">
    <property type="entry name" value="NAD(P)-binding Rossmann-like Domain"/>
    <property type="match status" value="1"/>
</dbReference>
<keyword evidence="3" id="KW-0520">NAD</keyword>
<dbReference type="PANTHER" id="PTHR43078">
    <property type="entry name" value="UDP-GLUCURONIC ACID DECARBOXYLASE-RELATED"/>
    <property type="match status" value="1"/>
</dbReference>
<gene>
    <name evidence="6" type="ORF">A2735_00495</name>
</gene>
<dbReference type="AlphaFoldDB" id="A0A1F8EBJ9"/>
<organism evidence="6 7">
    <name type="scientific">Candidatus Yanofskybacteria bacterium RIFCSPHIGHO2_01_FULL_41_21</name>
    <dbReference type="NCBI Taxonomy" id="1802660"/>
    <lineage>
        <taxon>Bacteria</taxon>
        <taxon>Candidatus Yanofskyibacteriota</taxon>
    </lineage>
</organism>
<proteinExistence type="predicted"/>
<dbReference type="GO" id="GO:0042732">
    <property type="term" value="P:D-xylose metabolic process"/>
    <property type="evidence" value="ECO:0007669"/>
    <property type="project" value="InterPro"/>
</dbReference>
<keyword evidence="4" id="KW-0456">Lyase</keyword>
<accession>A0A1F8EBJ9</accession>
<evidence type="ECO:0000256" key="1">
    <source>
        <dbReference type="ARBA" id="ARBA00001911"/>
    </source>
</evidence>
<dbReference type="Pfam" id="PF01370">
    <property type="entry name" value="Epimerase"/>
    <property type="match status" value="1"/>
</dbReference>
<dbReference type="InterPro" id="IPR036291">
    <property type="entry name" value="NAD(P)-bd_dom_sf"/>
</dbReference>
<evidence type="ECO:0000256" key="2">
    <source>
        <dbReference type="ARBA" id="ARBA00022793"/>
    </source>
</evidence>
<evidence type="ECO:0000256" key="4">
    <source>
        <dbReference type="ARBA" id="ARBA00023239"/>
    </source>
</evidence>
<evidence type="ECO:0000313" key="7">
    <source>
        <dbReference type="Proteomes" id="UP000178520"/>
    </source>
</evidence>
<keyword evidence="2" id="KW-0210">Decarboxylase</keyword>
<feature type="domain" description="NAD-dependent epimerase/dehydratase" evidence="5">
    <location>
        <begin position="10"/>
        <end position="253"/>
    </location>
</feature>
<dbReference type="GO" id="GO:0005737">
    <property type="term" value="C:cytoplasm"/>
    <property type="evidence" value="ECO:0007669"/>
    <property type="project" value="TreeGrafter"/>
</dbReference>
<dbReference type="SUPFAM" id="SSF51735">
    <property type="entry name" value="NAD(P)-binding Rossmann-fold domains"/>
    <property type="match status" value="1"/>
</dbReference>
<dbReference type="STRING" id="1802660.A2735_00495"/>
<dbReference type="InterPro" id="IPR044516">
    <property type="entry name" value="UXS-like"/>
</dbReference>
<comment type="caution">
    <text evidence="6">The sequence shown here is derived from an EMBL/GenBank/DDBJ whole genome shotgun (WGS) entry which is preliminary data.</text>
</comment>
<dbReference type="Proteomes" id="UP000178520">
    <property type="component" value="Unassembled WGS sequence"/>
</dbReference>
<reference evidence="6 7" key="1">
    <citation type="journal article" date="2016" name="Nat. Commun.">
        <title>Thousands of microbial genomes shed light on interconnected biogeochemical processes in an aquifer system.</title>
        <authorList>
            <person name="Anantharaman K."/>
            <person name="Brown C.T."/>
            <person name="Hug L.A."/>
            <person name="Sharon I."/>
            <person name="Castelle C.J."/>
            <person name="Probst A.J."/>
            <person name="Thomas B.C."/>
            <person name="Singh A."/>
            <person name="Wilkins M.J."/>
            <person name="Karaoz U."/>
            <person name="Brodie E.L."/>
            <person name="Williams K.H."/>
            <person name="Hubbard S.S."/>
            <person name="Banfield J.F."/>
        </authorList>
    </citation>
    <scope>NUCLEOTIDE SEQUENCE [LARGE SCALE GENOMIC DNA]</scope>
</reference>
<sequence length="337" mass="37948">MKKTSKPLKILVTGGIGFIGTHLINELVRRYKNPQIDVVDNLSNSSFRKERKIFFKRHGIVFYETSVETFKSPKNRTYDLIFHLASPVGPAGVLKYAGRMGAMIVDDSLIMAHLALKNNAKLLSMSTSEVYGSHPEGGKPQQEDIPKIVPANITIRLEYGVSKLLSEIVLLNLSKVRPLKLNLIRPFNIIGPYQNGEAGFVVPRFVEAALANKPLTIFGDGKQKRTFTHVTDIVQPMVDLMETNYTGKIYNIGNPGNLCSIQKLAERIVRLSGSKSKIKHVDPKKIYGPLYEEAWNKVADPSRVIHDLKWKPRFSLDDILKEYINFAKGKIDFLNPF</sequence>
<evidence type="ECO:0000259" key="5">
    <source>
        <dbReference type="Pfam" id="PF01370"/>
    </source>
</evidence>
<dbReference type="EMBL" id="MGJA01000003">
    <property type="protein sequence ID" value="OGM98173.1"/>
    <property type="molecule type" value="Genomic_DNA"/>
</dbReference>
<dbReference type="GO" id="GO:0048040">
    <property type="term" value="F:UDP-glucuronate decarboxylase activity"/>
    <property type="evidence" value="ECO:0007669"/>
    <property type="project" value="TreeGrafter"/>
</dbReference>
<dbReference type="GO" id="GO:0070403">
    <property type="term" value="F:NAD+ binding"/>
    <property type="evidence" value="ECO:0007669"/>
    <property type="project" value="InterPro"/>
</dbReference>
<dbReference type="PANTHER" id="PTHR43078:SF6">
    <property type="entry name" value="UDP-GLUCURONIC ACID DECARBOXYLASE 1"/>
    <property type="match status" value="1"/>
</dbReference>